<feature type="transmembrane region" description="Helical" evidence="8">
    <location>
        <begin position="534"/>
        <end position="552"/>
    </location>
</feature>
<feature type="transmembrane region" description="Helical" evidence="8">
    <location>
        <begin position="227"/>
        <end position="249"/>
    </location>
</feature>
<evidence type="ECO:0000313" key="10">
    <source>
        <dbReference type="EMBL" id="AUX22790.1"/>
    </source>
</evidence>
<keyword evidence="7 8" id="KW-0472">Membrane</keyword>
<accession>A0A4P2Q0U7</accession>
<feature type="transmembrane region" description="Helical" evidence="8">
    <location>
        <begin position="125"/>
        <end position="147"/>
    </location>
</feature>
<proteinExistence type="inferred from homology"/>
<dbReference type="EMBL" id="CP012670">
    <property type="protein sequence ID" value="AUX22790.1"/>
    <property type="molecule type" value="Genomic_DNA"/>
</dbReference>
<comment type="similarity">
    <text evidence="2 8">Belongs to the lactate permease family.</text>
</comment>
<organism evidence="10 11">
    <name type="scientific">Sorangium cellulosum</name>
    <name type="common">Polyangium cellulosum</name>
    <dbReference type="NCBI Taxonomy" id="56"/>
    <lineage>
        <taxon>Bacteria</taxon>
        <taxon>Pseudomonadati</taxon>
        <taxon>Myxococcota</taxon>
        <taxon>Polyangia</taxon>
        <taxon>Polyangiales</taxon>
        <taxon>Polyangiaceae</taxon>
        <taxon>Sorangium</taxon>
    </lineage>
</organism>
<evidence type="ECO:0000256" key="4">
    <source>
        <dbReference type="ARBA" id="ARBA00022475"/>
    </source>
</evidence>
<keyword evidence="5 8" id="KW-0812">Transmembrane</keyword>
<dbReference type="GO" id="GO:0015295">
    <property type="term" value="F:solute:proton symporter activity"/>
    <property type="evidence" value="ECO:0007669"/>
    <property type="project" value="TreeGrafter"/>
</dbReference>
<evidence type="ECO:0000256" key="6">
    <source>
        <dbReference type="ARBA" id="ARBA00022989"/>
    </source>
</evidence>
<keyword evidence="6 8" id="KW-1133">Transmembrane helix</keyword>
<evidence type="ECO:0000256" key="7">
    <source>
        <dbReference type="ARBA" id="ARBA00023136"/>
    </source>
</evidence>
<feature type="transmembrane region" description="Helical" evidence="8">
    <location>
        <begin position="100"/>
        <end position="119"/>
    </location>
</feature>
<evidence type="ECO:0000313" key="11">
    <source>
        <dbReference type="Proteomes" id="UP000295781"/>
    </source>
</evidence>
<evidence type="ECO:0000256" key="5">
    <source>
        <dbReference type="ARBA" id="ARBA00022692"/>
    </source>
</evidence>
<keyword evidence="4 8" id="KW-1003">Cell membrane</keyword>
<name>A0A4P2Q0U7_SORCE</name>
<comment type="function">
    <text evidence="8">Uptake of L-lactate across the membrane. Can also transport D-lactate and glycolate.</text>
</comment>
<comment type="caution">
    <text evidence="8">Lacks conserved residue(s) required for the propagation of feature annotation.</text>
</comment>
<protein>
    <recommendedName>
        <fullName evidence="8">L-lactate permease</fullName>
    </recommendedName>
</protein>
<dbReference type="RefSeq" id="WP_129347895.1">
    <property type="nucleotide sequence ID" value="NZ_CP012670.1"/>
</dbReference>
<evidence type="ECO:0000256" key="3">
    <source>
        <dbReference type="ARBA" id="ARBA00022448"/>
    </source>
</evidence>
<sequence>MLAALASIPILTALVLLAGLRWQASRAMPVCALAAGAIALFAWRVPPIRALAAVVEGGFITISILLIVFGALFLLAVMNASGAMGALQTALAAVSRDRRVQAVLIAWHFGSFIEGAAGFGTPAAITAPLLVGLGFPPLAAVVVALVGDSTAVSFGAVGTPMIVGMGQGLVGLAERAGAGALAPDAAAIGQRIALHDLALGTCMPVVMVLSLTVGFGGRSSLRDGLRAAPFALATGLSQAAAAAAVAWALGPEFPSLVGATAGLLVALLLASRGLLVPGQTWDFPPAAAEAAALPAPADATAPPGAPPPSREAPARPGPSVGRALVPYVVLAALLSLTRVRAQPFGAALERVAVGPGELFGTGISAALQPLHSPGAVFVVTTLVAALLLGLSRRALGQAVVEAGGVAARTAVPLVAAVVTVRLFIHSGVNAEDLPAMPLALADVAARSLGGVWPIVAPWVGALGSFIAGSATFSNMLFALFQHGVAVDAGQDPVAILALQGMGAAAGNMVCVHNVVAACAVARILGQEGQVIRRTAAPMVAYIVLAGLLGWALQAS</sequence>
<dbReference type="InterPro" id="IPR003804">
    <property type="entry name" value="Lactate_perm"/>
</dbReference>
<evidence type="ECO:0000256" key="2">
    <source>
        <dbReference type="ARBA" id="ARBA00010100"/>
    </source>
</evidence>
<comment type="subcellular location">
    <subcellularLocation>
        <location evidence="1 8">Cell membrane</location>
        <topology evidence="1 8">Multi-pass membrane protein</topology>
    </subcellularLocation>
</comment>
<evidence type="ECO:0000256" key="9">
    <source>
        <dbReference type="SAM" id="MobiDB-lite"/>
    </source>
</evidence>
<dbReference type="OrthoDB" id="9761056at2"/>
<reference evidence="10 11" key="1">
    <citation type="submission" date="2015-09" db="EMBL/GenBank/DDBJ databases">
        <title>Sorangium comparison.</title>
        <authorList>
            <person name="Zaburannyi N."/>
            <person name="Bunk B."/>
            <person name="Overmann J."/>
            <person name="Mueller R."/>
        </authorList>
    </citation>
    <scope>NUCLEOTIDE SEQUENCE [LARGE SCALE GENOMIC DNA]</scope>
    <source>
        <strain evidence="10 11">So ceGT47</strain>
    </source>
</reference>
<dbReference type="GO" id="GO:0015129">
    <property type="term" value="F:lactate transmembrane transporter activity"/>
    <property type="evidence" value="ECO:0007669"/>
    <property type="project" value="UniProtKB-UniRule"/>
</dbReference>
<gene>
    <name evidence="10" type="ORF">SOCEGT47_033020</name>
</gene>
<dbReference type="AlphaFoldDB" id="A0A4P2Q0U7"/>
<feature type="transmembrane region" description="Helical" evidence="8">
    <location>
        <begin position="154"/>
        <end position="172"/>
    </location>
</feature>
<feature type="region of interest" description="Disordered" evidence="9">
    <location>
        <begin position="294"/>
        <end position="317"/>
    </location>
</feature>
<evidence type="ECO:0000256" key="1">
    <source>
        <dbReference type="ARBA" id="ARBA00004651"/>
    </source>
</evidence>
<dbReference type="PANTHER" id="PTHR30003">
    <property type="entry name" value="L-LACTATE PERMEASE"/>
    <property type="match status" value="1"/>
</dbReference>
<feature type="transmembrane region" description="Helical" evidence="8">
    <location>
        <begin position="58"/>
        <end position="79"/>
    </location>
</feature>
<dbReference type="GO" id="GO:0005886">
    <property type="term" value="C:plasma membrane"/>
    <property type="evidence" value="ECO:0007669"/>
    <property type="project" value="UniProtKB-SubCell"/>
</dbReference>
<dbReference type="Pfam" id="PF02652">
    <property type="entry name" value="Lactate_perm"/>
    <property type="match status" value="1"/>
</dbReference>
<feature type="transmembrane region" description="Helical" evidence="8">
    <location>
        <begin position="255"/>
        <end position="275"/>
    </location>
</feature>
<keyword evidence="3 8" id="KW-0813">Transport</keyword>
<dbReference type="PANTHER" id="PTHR30003:SF0">
    <property type="entry name" value="GLYCOLATE PERMEASE GLCA-RELATED"/>
    <property type="match status" value="1"/>
</dbReference>
<evidence type="ECO:0000256" key="8">
    <source>
        <dbReference type="RuleBase" id="RU365092"/>
    </source>
</evidence>
<dbReference type="Proteomes" id="UP000295781">
    <property type="component" value="Chromosome"/>
</dbReference>
<feature type="transmembrane region" description="Helical" evidence="8">
    <location>
        <begin position="192"/>
        <end position="215"/>
    </location>
</feature>